<name>A0A413EK93_BACOV</name>
<feature type="domain" description="Exodeoxyribonuclease X-like C-terminal" evidence="1">
    <location>
        <begin position="13"/>
        <end position="39"/>
    </location>
</feature>
<evidence type="ECO:0000259" key="1">
    <source>
        <dbReference type="Pfam" id="PF20600"/>
    </source>
</evidence>
<evidence type="ECO:0000313" key="2">
    <source>
        <dbReference type="EMBL" id="RGX07417.1"/>
    </source>
</evidence>
<sequence>MIVSQFYSLSDTFKFGQYKGMALSDVIDWDYQYIYWCMNSISNMEFLIYDSAIEELKQVYPHFYISNDFENKRIQRLEEASNMTTMLEDNNDFYYDSDYFENKTNEKYNGFYAQDEMGYNDDEIDTIFDGNPDAYWNID</sequence>
<proteinExistence type="predicted"/>
<comment type="caution">
    <text evidence="2">The sequence shown here is derived from an EMBL/GenBank/DDBJ whole genome shotgun (WGS) entry which is preliminary data.</text>
</comment>
<dbReference type="RefSeq" id="WP_049701758.1">
    <property type="nucleotide sequence ID" value="NZ_JAQCPI010000082.1"/>
</dbReference>
<organism evidence="2 3">
    <name type="scientific">Bacteroides ovatus</name>
    <dbReference type="NCBI Taxonomy" id="28116"/>
    <lineage>
        <taxon>Bacteria</taxon>
        <taxon>Pseudomonadati</taxon>
        <taxon>Bacteroidota</taxon>
        <taxon>Bacteroidia</taxon>
        <taxon>Bacteroidales</taxon>
        <taxon>Bacteroidaceae</taxon>
        <taxon>Bacteroides</taxon>
    </lineage>
</organism>
<gene>
    <name evidence="2" type="ORF">DWV35_19080</name>
</gene>
<dbReference type="AlphaFoldDB" id="A0A413EK93"/>
<protein>
    <recommendedName>
        <fullName evidence="1">Exodeoxyribonuclease X-like C-terminal domain-containing protein</fullName>
    </recommendedName>
</protein>
<dbReference type="Proteomes" id="UP000286031">
    <property type="component" value="Unassembled WGS sequence"/>
</dbReference>
<accession>A0A413EK93</accession>
<reference evidence="2 3" key="1">
    <citation type="submission" date="2018-08" db="EMBL/GenBank/DDBJ databases">
        <title>A genome reference for cultivated species of the human gut microbiota.</title>
        <authorList>
            <person name="Zou Y."/>
            <person name="Xue W."/>
            <person name="Luo G."/>
        </authorList>
    </citation>
    <scope>NUCLEOTIDE SEQUENCE [LARGE SCALE GENOMIC DNA]</scope>
    <source>
        <strain evidence="2 3">AF04-46</strain>
    </source>
</reference>
<dbReference type="InterPro" id="IPR046768">
    <property type="entry name" value="ExoX-like_C"/>
</dbReference>
<dbReference type="Pfam" id="PF20600">
    <property type="entry name" value="ExoX-like_C"/>
    <property type="match status" value="1"/>
</dbReference>
<evidence type="ECO:0000313" key="3">
    <source>
        <dbReference type="Proteomes" id="UP000286031"/>
    </source>
</evidence>
<dbReference type="EMBL" id="QSBI01000028">
    <property type="protein sequence ID" value="RGX07417.1"/>
    <property type="molecule type" value="Genomic_DNA"/>
</dbReference>